<dbReference type="InterPro" id="IPR050588">
    <property type="entry name" value="WNK_Ser-Thr_kinase"/>
</dbReference>
<dbReference type="AlphaFoldDB" id="A0A3Q4AFJ0"/>
<dbReference type="InterPro" id="IPR011009">
    <property type="entry name" value="Kinase-like_dom_sf"/>
</dbReference>
<evidence type="ECO:0000313" key="4">
    <source>
        <dbReference type="Proteomes" id="UP000261620"/>
    </source>
</evidence>
<dbReference type="PANTHER" id="PTHR13902">
    <property type="entry name" value="SERINE/THREONINE-PROTEIN KINASE WNK WITH NO LYSINE -RELATED"/>
    <property type="match status" value="1"/>
</dbReference>
<feature type="compositionally biased region" description="Basic and acidic residues" evidence="1">
    <location>
        <begin position="172"/>
        <end position="201"/>
    </location>
</feature>
<dbReference type="InterPro" id="IPR000719">
    <property type="entry name" value="Prot_kinase_dom"/>
</dbReference>
<dbReference type="SUPFAM" id="SSF56112">
    <property type="entry name" value="Protein kinase-like (PK-like)"/>
    <property type="match status" value="1"/>
</dbReference>
<evidence type="ECO:0000256" key="1">
    <source>
        <dbReference type="SAM" id="MobiDB-lite"/>
    </source>
</evidence>
<dbReference type="GO" id="GO:0005524">
    <property type="term" value="F:ATP binding"/>
    <property type="evidence" value="ECO:0007669"/>
    <property type="project" value="InterPro"/>
</dbReference>
<protein>
    <recommendedName>
        <fullName evidence="2">Protein kinase domain-containing protein</fullName>
    </recommendedName>
</protein>
<proteinExistence type="predicted"/>
<feature type="region of interest" description="Disordered" evidence="1">
    <location>
        <begin position="139"/>
        <end position="201"/>
    </location>
</feature>
<dbReference type="GO" id="GO:0004672">
    <property type="term" value="F:protein kinase activity"/>
    <property type="evidence" value="ECO:0007669"/>
    <property type="project" value="InterPro"/>
</dbReference>
<dbReference type="Proteomes" id="UP000261620">
    <property type="component" value="Unplaced"/>
</dbReference>
<keyword evidence="4" id="KW-1185">Reference proteome</keyword>
<dbReference type="FunFam" id="3.30.200.20:FF:000494">
    <property type="entry name" value="serine/threonine-protein kinase WNK2 isoform X2"/>
    <property type="match status" value="1"/>
</dbReference>
<dbReference type="Pfam" id="PF00069">
    <property type="entry name" value="Pkinase"/>
    <property type="match status" value="1"/>
</dbReference>
<reference evidence="3" key="1">
    <citation type="submission" date="2025-08" db="UniProtKB">
        <authorList>
            <consortium name="Ensembl"/>
        </authorList>
    </citation>
    <scope>IDENTIFICATION</scope>
</reference>
<dbReference type="SMART" id="SM00220">
    <property type="entry name" value="S_TKc"/>
    <property type="match status" value="1"/>
</dbReference>
<evidence type="ECO:0000313" key="3">
    <source>
        <dbReference type="Ensembl" id="ENSMMOP00000002795.1"/>
    </source>
</evidence>
<organism evidence="3 4">
    <name type="scientific">Mola mola</name>
    <name type="common">Ocean sunfish</name>
    <name type="synonym">Tetraodon mola</name>
    <dbReference type="NCBI Taxonomy" id="94237"/>
    <lineage>
        <taxon>Eukaryota</taxon>
        <taxon>Metazoa</taxon>
        <taxon>Chordata</taxon>
        <taxon>Craniata</taxon>
        <taxon>Vertebrata</taxon>
        <taxon>Euteleostomi</taxon>
        <taxon>Actinopterygii</taxon>
        <taxon>Neopterygii</taxon>
        <taxon>Teleostei</taxon>
        <taxon>Neoteleostei</taxon>
        <taxon>Acanthomorphata</taxon>
        <taxon>Eupercaria</taxon>
        <taxon>Tetraodontiformes</taxon>
        <taxon>Molidae</taxon>
        <taxon>Mola</taxon>
    </lineage>
</organism>
<name>A0A3Q4AFJ0_MOLML</name>
<dbReference type="PROSITE" id="PS50011">
    <property type="entry name" value="PROTEIN_KINASE_DOM"/>
    <property type="match status" value="1"/>
</dbReference>
<dbReference type="OMA" id="WTNILIR"/>
<dbReference type="InterPro" id="IPR008271">
    <property type="entry name" value="Ser/Thr_kinase_AS"/>
</dbReference>
<feature type="domain" description="Protein kinase" evidence="2">
    <location>
        <begin position="220"/>
        <end position="463"/>
    </location>
</feature>
<dbReference type="Gene3D" id="1.10.510.10">
    <property type="entry name" value="Transferase(Phosphotransferase) domain 1"/>
    <property type="match status" value="1"/>
</dbReference>
<evidence type="ECO:0000259" key="2">
    <source>
        <dbReference type="PROSITE" id="PS50011"/>
    </source>
</evidence>
<dbReference type="PROSITE" id="PS00108">
    <property type="entry name" value="PROTEIN_KINASE_ST"/>
    <property type="match status" value="1"/>
</dbReference>
<dbReference type="STRING" id="94237.ENSMMOP00000002795"/>
<dbReference type="Gene3D" id="3.30.200.20">
    <property type="entry name" value="Phosphorylase Kinase, domain 1"/>
    <property type="match status" value="1"/>
</dbReference>
<dbReference type="Ensembl" id="ENSMMOT00000002840.1">
    <property type="protein sequence ID" value="ENSMMOP00000002795.1"/>
    <property type="gene ID" value="ENSMMOG00000002251.1"/>
</dbReference>
<dbReference type="CDD" id="cd13983">
    <property type="entry name" value="STKc_WNK"/>
    <property type="match status" value="1"/>
</dbReference>
<sequence length="463" mass="50933">MDRDSKTAEHRFFRRSVICDSNATALDLPSKAAVILTSPPDHEGPPTFFALQASSSGAVVQVADEVQSVQKGTAQPGVGLGGAVVVGHIQSAEGDSTISSVTVAAPTNNSVGQSADGEVKEPSPTVLNVSDQTVGKQPDVILCPRGSENAQKLTKDGKVIEPVEDSSASSPSEEKERETEEERGLAKARAEQREAEKRVQEDIEEVETKAVGTSPDGRFLKFDIEIGRGSFKTVYKGLDTETTVEVAWCELQDRKLSKSERQRFKEEAGMLKGLQHPNIVRFYDSWEGPCKGKKCIVLVTELMTSGTLKTYLKRFKVMKIKVLRSWCRQILKGLHFLHTRAPPIIHRDLKCDNIFITGPTGSVKIGDLGLATLKRASFAKSVIGTPEFMAPEMYEEKYDESVDVYAFGMCMLEMATSEYPYSECQNAAQIYRRVTSVSLHSVGVAEREKPWEHRCDCGVTFLC</sequence>
<accession>A0A3Q4AFJ0</accession>
<dbReference type="FunFam" id="1.10.510.10:FF:001965">
    <property type="match status" value="1"/>
</dbReference>
<reference evidence="3" key="2">
    <citation type="submission" date="2025-09" db="UniProtKB">
        <authorList>
            <consortium name="Ensembl"/>
        </authorList>
    </citation>
    <scope>IDENTIFICATION</scope>
</reference>